<sequence>MAVSLMRTLVMYGVILVAVRLMGKRQISQLQTSELVATLLVSELAVLPIQEMDQPLWKGIIPMGVLVGCEILVSFLMLKSGRFRQAVCGSPVVVIRRGKVLQDQMRRLRLTTEDLYEQLRQNNVFYLEDVAWAIVETNGRLSVIRHPEEEPLTPHQLGLHPEFPGLEVVVVSDGVLSRRSLALCGKDEDWVRQKLQEHRLDLSQVFLMAARTDGTCTLIKKQKKGAPDHSGAP</sequence>
<feature type="domain" description="YetF C-terminal" evidence="7">
    <location>
        <begin position="79"/>
        <end position="209"/>
    </location>
</feature>
<gene>
    <name evidence="8" type="ORF">H9710_08960</name>
</gene>
<evidence type="ECO:0000256" key="6">
    <source>
        <dbReference type="ARBA" id="ARBA00023136"/>
    </source>
</evidence>
<protein>
    <submittedName>
        <fullName evidence="8">DUF421 domain-containing protein</fullName>
    </submittedName>
</protein>
<dbReference type="EMBL" id="DWXG01000074">
    <property type="protein sequence ID" value="HJB98694.1"/>
    <property type="molecule type" value="Genomic_DNA"/>
</dbReference>
<dbReference type="Pfam" id="PF04239">
    <property type="entry name" value="DUF421"/>
    <property type="match status" value="1"/>
</dbReference>
<evidence type="ECO:0000256" key="4">
    <source>
        <dbReference type="ARBA" id="ARBA00022692"/>
    </source>
</evidence>
<keyword evidence="3" id="KW-1003">Cell membrane</keyword>
<organism evidence="8 9">
    <name type="scientific">Candidatus Acutalibacter pullicola</name>
    <dbReference type="NCBI Taxonomy" id="2838417"/>
    <lineage>
        <taxon>Bacteria</taxon>
        <taxon>Bacillati</taxon>
        <taxon>Bacillota</taxon>
        <taxon>Clostridia</taxon>
        <taxon>Eubacteriales</taxon>
        <taxon>Acutalibacteraceae</taxon>
        <taxon>Acutalibacter</taxon>
    </lineage>
</organism>
<evidence type="ECO:0000256" key="1">
    <source>
        <dbReference type="ARBA" id="ARBA00004651"/>
    </source>
</evidence>
<evidence type="ECO:0000313" key="9">
    <source>
        <dbReference type="Proteomes" id="UP000826793"/>
    </source>
</evidence>
<reference evidence="8" key="2">
    <citation type="submission" date="2021-04" db="EMBL/GenBank/DDBJ databases">
        <authorList>
            <person name="Gilroy R."/>
        </authorList>
    </citation>
    <scope>NUCLEOTIDE SEQUENCE</scope>
    <source>
        <strain evidence="8">CHK185-1770</strain>
    </source>
</reference>
<name>A0A9D2MWS9_9FIRM</name>
<keyword evidence="5" id="KW-1133">Transmembrane helix</keyword>
<evidence type="ECO:0000256" key="3">
    <source>
        <dbReference type="ARBA" id="ARBA00022475"/>
    </source>
</evidence>
<dbReference type="PANTHER" id="PTHR34582:SF6">
    <property type="entry name" value="UPF0702 TRANSMEMBRANE PROTEIN YCAP"/>
    <property type="match status" value="1"/>
</dbReference>
<dbReference type="Proteomes" id="UP000826793">
    <property type="component" value="Unassembled WGS sequence"/>
</dbReference>
<comment type="caution">
    <text evidence="8">The sequence shown here is derived from an EMBL/GenBank/DDBJ whole genome shotgun (WGS) entry which is preliminary data.</text>
</comment>
<reference evidence="8" key="1">
    <citation type="journal article" date="2021" name="PeerJ">
        <title>Extensive microbial diversity within the chicken gut microbiome revealed by metagenomics and culture.</title>
        <authorList>
            <person name="Gilroy R."/>
            <person name="Ravi A."/>
            <person name="Getino M."/>
            <person name="Pursley I."/>
            <person name="Horton D.L."/>
            <person name="Alikhan N.F."/>
            <person name="Baker D."/>
            <person name="Gharbi K."/>
            <person name="Hall N."/>
            <person name="Watson M."/>
            <person name="Adriaenssens E.M."/>
            <person name="Foster-Nyarko E."/>
            <person name="Jarju S."/>
            <person name="Secka A."/>
            <person name="Antonio M."/>
            <person name="Oren A."/>
            <person name="Chaudhuri R.R."/>
            <person name="La Ragione R."/>
            <person name="Hildebrand F."/>
            <person name="Pallen M.J."/>
        </authorList>
    </citation>
    <scope>NUCLEOTIDE SEQUENCE</scope>
    <source>
        <strain evidence="8">CHK185-1770</strain>
    </source>
</reference>
<evidence type="ECO:0000256" key="5">
    <source>
        <dbReference type="ARBA" id="ARBA00022989"/>
    </source>
</evidence>
<comment type="subcellular location">
    <subcellularLocation>
        <location evidence="1">Cell membrane</location>
        <topology evidence="1">Multi-pass membrane protein</topology>
    </subcellularLocation>
</comment>
<comment type="similarity">
    <text evidence="2">Belongs to the UPF0702 family.</text>
</comment>
<keyword evidence="4" id="KW-0812">Transmembrane</keyword>
<keyword evidence="6" id="KW-0472">Membrane</keyword>
<dbReference type="InterPro" id="IPR023090">
    <property type="entry name" value="UPF0702_alpha/beta_dom_sf"/>
</dbReference>
<dbReference type="Gene3D" id="3.30.240.20">
    <property type="entry name" value="bsu07140 like domains"/>
    <property type="match status" value="2"/>
</dbReference>
<proteinExistence type="inferred from homology"/>
<dbReference type="AlphaFoldDB" id="A0A9D2MWS9"/>
<evidence type="ECO:0000313" key="8">
    <source>
        <dbReference type="EMBL" id="HJB98694.1"/>
    </source>
</evidence>
<accession>A0A9D2MWS9</accession>
<evidence type="ECO:0000259" key="7">
    <source>
        <dbReference type="Pfam" id="PF04239"/>
    </source>
</evidence>
<evidence type="ECO:0000256" key="2">
    <source>
        <dbReference type="ARBA" id="ARBA00006448"/>
    </source>
</evidence>
<dbReference type="GO" id="GO:0005886">
    <property type="term" value="C:plasma membrane"/>
    <property type="evidence" value="ECO:0007669"/>
    <property type="project" value="UniProtKB-SubCell"/>
</dbReference>
<dbReference type="InterPro" id="IPR007353">
    <property type="entry name" value="DUF421"/>
</dbReference>
<dbReference type="PANTHER" id="PTHR34582">
    <property type="entry name" value="UPF0702 TRANSMEMBRANE PROTEIN YCAP"/>
    <property type="match status" value="1"/>
</dbReference>